<evidence type="ECO:0008006" key="3">
    <source>
        <dbReference type="Google" id="ProtNLM"/>
    </source>
</evidence>
<dbReference type="RefSeq" id="WP_258214732.1">
    <property type="nucleotide sequence ID" value="NZ_JANQBD010000013.1"/>
</dbReference>
<sequence>MGTGVDYAFLEKQYNFITQENPQPVLLASLSDLLDKEKAEDLVLAVMQIIRAGKPDIAAFHMSSWFGMVCSAMQASLSFYDTDLKLSPDRLKLQIVMVEGRRKVSFVLQDADNASILLETAGASRSAVLNAFYEQTVRPILIGLARASHTKENQLWAQFVTRLYNEKDFLLQKASLLPARKSLIEQDFAILLQELNMEKLGLLRNPFEQEFRWIQHMQEPDELIRQKVACCLAYQTDTTHGYCYTCPRLSDEGRRMKREA</sequence>
<evidence type="ECO:0000313" key="1">
    <source>
        <dbReference type="EMBL" id="MCR8633153.1"/>
    </source>
</evidence>
<dbReference type="EMBL" id="JANQBD010000013">
    <property type="protein sequence ID" value="MCR8633153.1"/>
    <property type="molecule type" value="Genomic_DNA"/>
</dbReference>
<organism evidence="1 2">
    <name type="scientific">Paenibacillus radicis</name>
    <name type="common">ex Xue et al. 2023</name>
    <dbReference type="NCBI Taxonomy" id="2972489"/>
    <lineage>
        <taxon>Bacteria</taxon>
        <taxon>Bacillati</taxon>
        <taxon>Bacillota</taxon>
        <taxon>Bacilli</taxon>
        <taxon>Bacillales</taxon>
        <taxon>Paenibacillaceae</taxon>
        <taxon>Paenibacillus</taxon>
    </lineage>
</organism>
<accession>A0ABT1YIZ3</accession>
<comment type="caution">
    <text evidence="1">The sequence shown here is derived from an EMBL/GenBank/DDBJ whole genome shotgun (WGS) entry which is preliminary data.</text>
</comment>
<keyword evidence="2" id="KW-1185">Reference proteome</keyword>
<reference evidence="1 2" key="1">
    <citation type="submission" date="2022-08" db="EMBL/GenBank/DDBJ databases">
        <title>Paenibacillus endoradicis sp. nov., Paenibacillus radicibacter sp. nov and Paenibacillus pararadicis sp. nov., three cold-adapted plant growth-promoting bacteria isolated from root of Larix gmelinii in Great Khingan.</title>
        <authorList>
            <person name="Xue H."/>
        </authorList>
    </citation>
    <scope>NUCLEOTIDE SEQUENCE [LARGE SCALE GENOMIC DNA]</scope>
    <source>
        <strain evidence="1 2">N5-1-1-5</strain>
    </source>
</reference>
<proteinExistence type="predicted"/>
<dbReference type="Proteomes" id="UP001300012">
    <property type="component" value="Unassembled WGS sequence"/>
</dbReference>
<name>A0ABT1YIZ3_9BACL</name>
<protein>
    <recommendedName>
        <fullName evidence="3">(2Fe-2S)-binding protein</fullName>
    </recommendedName>
</protein>
<gene>
    <name evidence="1" type="ORF">NV381_18280</name>
</gene>
<evidence type="ECO:0000313" key="2">
    <source>
        <dbReference type="Proteomes" id="UP001300012"/>
    </source>
</evidence>